<reference evidence="5" key="1">
    <citation type="submission" date="2015-10" db="EMBL/GenBank/DDBJ databases">
        <title>Genome of Paenibacillus bovis sp. nov.</title>
        <authorList>
            <person name="Wu Z."/>
            <person name="Gao C."/>
            <person name="Liu Z."/>
            <person name="Zheng H."/>
        </authorList>
    </citation>
    <scope>NUCLEOTIDE SEQUENCE [LARGE SCALE GENOMIC DNA]</scope>
    <source>
        <strain evidence="5">BD3526</strain>
    </source>
</reference>
<accession>A0A172ZB51</accession>
<dbReference type="EMBL" id="CP013023">
    <property type="protein sequence ID" value="ANF94723.1"/>
    <property type="molecule type" value="Genomic_DNA"/>
</dbReference>
<name>A0A172ZB51_9BACL</name>
<dbReference type="OrthoDB" id="2610997at2"/>
<dbReference type="GO" id="GO:0016747">
    <property type="term" value="F:acyltransferase activity, transferring groups other than amino-acyl groups"/>
    <property type="evidence" value="ECO:0007669"/>
    <property type="project" value="InterPro"/>
</dbReference>
<dbReference type="InterPro" id="IPR000182">
    <property type="entry name" value="GNAT_dom"/>
</dbReference>
<dbReference type="AlphaFoldDB" id="A0A172ZB51"/>
<dbReference type="KEGG" id="pbv:AR543_00865"/>
<keyword evidence="1" id="KW-0808">Transferase</keyword>
<dbReference type="CDD" id="cd04301">
    <property type="entry name" value="NAT_SF"/>
    <property type="match status" value="1"/>
</dbReference>
<dbReference type="STRING" id="1616788.AR543_00865"/>
<evidence type="ECO:0000256" key="1">
    <source>
        <dbReference type="ARBA" id="ARBA00022679"/>
    </source>
</evidence>
<dbReference type="Pfam" id="PF00583">
    <property type="entry name" value="Acetyltransf_1"/>
    <property type="match status" value="1"/>
</dbReference>
<dbReference type="PROSITE" id="PS51186">
    <property type="entry name" value="GNAT"/>
    <property type="match status" value="1"/>
</dbReference>
<reference evidence="4 5" key="2">
    <citation type="journal article" date="2016" name="Int. J. Syst. Evol. Microbiol.">
        <title>Paenibacillus bovis sp. nov., isolated from raw yak (Bos grunniens) milk.</title>
        <authorList>
            <person name="Gao C."/>
            <person name="Han J."/>
            <person name="Liu Z."/>
            <person name="Xu X."/>
            <person name="Hang F."/>
            <person name="Wu Z."/>
        </authorList>
    </citation>
    <scope>NUCLEOTIDE SEQUENCE [LARGE SCALE GENOMIC DNA]</scope>
    <source>
        <strain evidence="4 5">BD3526</strain>
    </source>
</reference>
<dbReference type="InterPro" id="IPR050832">
    <property type="entry name" value="Bact_Acetyltransf"/>
</dbReference>
<keyword evidence="2" id="KW-0012">Acyltransferase</keyword>
<proteinExistence type="predicted"/>
<evidence type="ECO:0000313" key="5">
    <source>
        <dbReference type="Proteomes" id="UP000078148"/>
    </source>
</evidence>
<sequence>MNHLQIVHAAAEHAEELAAMNLEFNGVIVEEEQLRQYLDNRREIILLAMDGEQAAGFICAQVFHSFCYERPNAEITELYVREKAREQGVAGRLVRQMEQELRNEGVKTVTILTSSYNEPAWKTYESAGYRTQEEAVFQRKLIPME</sequence>
<dbReference type="Gene3D" id="3.40.630.30">
    <property type="match status" value="1"/>
</dbReference>
<dbReference type="Proteomes" id="UP000078148">
    <property type="component" value="Chromosome"/>
</dbReference>
<dbReference type="InterPro" id="IPR016181">
    <property type="entry name" value="Acyl_CoA_acyltransferase"/>
</dbReference>
<protein>
    <recommendedName>
        <fullName evidence="3">N-acetyltransferase domain-containing protein</fullName>
    </recommendedName>
</protein>
<evidence type="ECO:0000256" key="2">
    <source>
        <dbReference type="ARBA" id="ARBA00023315"/>
    </source>
</evidence>
<feature type="domain" description="N-acetyltransferase" evidence="3">
    <location>
        <begin position="4"/>
        <end position="145"/>
    </location>
</feature>
<keyword evidence="5" id="KW-1185">Reference proteome</keyword>
<evidence type="ECO:0000313" key="4">
    <source>
        <dbReference type="EMBL" id="ANF94723.1"/>
    </source>
</evidence>
<dbReference type="PANTHER" id="PTHR43877">
    <property type="entry name" value="AMINOALKYLPHOSPHONATE N-ACETYLTRANSFERASE-RELATED-RELATED"/>
    <property type="match status" value="1"/>
</dbReference>
<dbReference type="SUPFAM" id="SSF55729">
    <property type="entry name" value="Acyl-CoA N-acyltransferases (Nat)"/>
    <property type="match status" value="1"/>
</dbReference>
<evidence type="ECO:0000259" key="3">
    <source>
        <dbReference type="PROSITE" id="PS51186"/>
    </source>
</evidence>
<organism evidence="4 5">
    <name type="scientific">Paenibacillus bovis</name>
    <dbReference type="NCBI Taxonomy" id="1616788"/>
    <lineage>
        <taxon>Bacteria</taxon>
        <taxon>Bacillati</taxon>
        <taxon>Bacillota</taxon>
        <taxon>Bacilli</taxon>
        <taxon>Bacillales</taxon>
        <taxon>Paenibacillaceae</taxon>
        <taxon>Paenibacillus</taxon>
    </lineage>
</organism>
<gene>
    <name evidence="4" type="ORF">AR543_00865</name>
</gene>